<dbReference type="AlphaFoldDB" id="A0AAV4TDC2"/>
<comment type="caution">
    <text evidence="1">The sequence shown here is derived from an EMBL/GenBank/DDBJ whole genome shotgun (WGS) entry which is preliminary data.</text>
</comment>
<accession>A0AAV4TDC2</accession>
<protein>
    <submittedName>
        <fullName evidence="1">Uncharacterized protein</fullName>
    </submittedName>
</protein>
<evidence type="ECO:0000313" key="2">
    <source>
        <dbReference type="Proteomes" id="UP001054837"/>
    </source>
</evidence>
<reference evidence="1 2" key="1">
    <citation type="submission" date="2021-06" db="EMBL/GenBank/DDBJ databases">
        <title>Caerostris darwini draft genome.</title>
        <authorList>
            <person name="Kono N."/>
            <person name="Arakawa K."/>
        </authorList>
    </citation>
    <scope>NUCLEOTIDE SEQUENCE [LARGE SCALE GENOMIC DNA]</scope>
</reference>
<proteinExistence type="predicted"/>
<gene>
    <name evidence="1" type="ORF">CDAR_321191</name>
</gene>
<organism evidence="1 2">
    <name type="scientific">Caerostris darwini</name>
    <dbReference type="NCBI Taxonomy" id="1538125"/>
    <lineage>
        <taxon>Eukaryota</taxon>
        <taxon>Metazoa</taxon>
        <taxon>Ecdysozoa</taxon>
        <taxon>Arthropoda</taxon>
        <taxon>Chelicerata</taxon>
        <taxon>Arachnida</taxon>
        <taxon>Araneae</taxon>
        <taxon>Araneomorphae</taxon>
        <taxon>Entelegynae</taxon>
        <taxon>Araneoidea</taxon>
        <taxon>Araneidae</taxon>
        <taxon>Caerostris</taxon>
    </lineage>
</organism>
<dbReference type="Proteomes" id="UP001054837">
    <property type="component" value="Unassembled WGS sequence"/>
</dbReference>
<dbReference type="EMBL" id="BPLQ01009314">
    <property type="protein sequence ID" value="GIY43194.1"/>
    <property type="molecule type" value="Genomic_DNA"/>
</dbReference>
<evidence type="ECO:0000313" key="1">
    <source>
        <dbReference type="EMBL" id="GIY43194.1"/>
    </source>
</evidence>
<sequence length="75" mass="9129">MLVLKVDYDSSRLVKIWPRPEMPEHIIHFEHGSDPSRRSWRDLTKQLDEFFLRYRPSAYRSDDVVICDGRNHWKT</sequence>
<name>A0AAV4TDC2_9ARAC</name>
<keyword evidence="2" id="KW-1185">Reference proteome</keyword>